<name>A4X042_CERS5</name>
<accession>A4X042</accession>
<geneLocation type="plasmid" evidence="2">
    <name>pRSPA02</name>
</geneLocation>
<proteinExistence type="predicted"/>
<keyword evidence="2" id="KW-0614">Plasmid</keyword>
<dbReference type="EMBL" id="CP000663">
    <property type="protein sequence ID" value="ABP73006.1"/>
    <property type="molecule type" value="Genomic_DNA"/>
</dbReference>
<dbReference type="BioCyc" id="RSPH349102:G1G8M-4289-MONOMER"/>
<evidence type="ECO:0000256" key="1">
    <source>
        <dbReference type="SAM" id="MobiDB-lite"/>
    </source>
</evidence>
<organism evidence="2">
    <name type="scientific">Cereibacter sphaeroides (strain ATCC 17025 / ATH 2.4.3)</name>
    <name type="common">Rhodobacter sphaeroides</name>
    <dbReference type="NCBI Taxonomy" id="349102"/>
    <lineage>
        <taxon>Bacteria</taxon>
        <taxon>Pseudomonadati</taxon>
        <taxon>Pseudomonadota</taxon>
        <taxon>Alphaproteobacteria</taxon>
        <taxon>Rhodobacterales</taxon>
        <taxon>Paracoccaceae</taxon>
        <taxon>Cereibacter</taxon>
    </lineage>
</organism>
<reference evidence="2" key="1">
    <citation type="submission" date="2007-04" db="EMBL/GenBank/DDBJ databases">
        <title>Complete sequence of plasmid pRSPA02 of Rhodobacter sphaeroides ATCC 17025.</title>
        <authorList>
            <consortium name="US DOE Joint Genome Institute"/>
            <person name="Copeland A."/>
            <person name="Lucas S."/>
            <person name="Lapidus A."/>
            <person name="Barry K."/>
            <person name="Detter J.C."/>
            <person name="Glavina del Rio T."/>
            <person name="Hammon N."/>
            <person name="Israni S."/>
            <person name="Dalin E."/>
            <person name="Tice H."/>
            <person name="Pitluck S."/>
            <person name="Chertkov O."/>
            <person name="Brettin T."/>
            <person name="Bruce D."/>
            <person name="Han C."/>
            <person name="Schmutz J."/>
            <person name="Larimer F."/>
            <person name="Land M."/>
            <person name="Hauser L."/>
            <person name="Kyrpides N."/>
            <person name="Kim E."/>
            <person name="Richardson P."/>
            <person name="Mackenzie C."/>
            <person name="Choudhary M."/>
            <person name="Donohue T.J."/>
            <person name="Kaplan S."/>
        </authorList>
    </citation>
    <scope>NUCLEOTIDE SEQUENCE [LARGE SCALE GENOMIC DNA]</scope>
    <source>
        <strain evidence="2">ATCC 17025</strain>
        <plasmid evidence="2">pRSPA02</plasmid>
    </source>
</reference>
<dbReference type="KEGG" id="rsq:Rsph17025_4155"/>
<protein>
    <submittedName>
        <fullName evidence="2">Uncharacterized protein</fullName>
    </submittedName>
</protein>
<evidence type="ECO:0000313" key="2">
    <source>
        <dbReference type="EMBL" id="ABP73006.1"/>
    </source>
</evidence>
<gene>
    <name evidence="2" type="ordered locus">Rsph17025_4155</name>
</gene>
<feature type="region of interest" description="Disordered" evidence="1">
    <location>
        <begin position="46"/>
        <end position="66"/>
    </location>
</feature>
<dbReference type="AlphaFoldDB" id="A4X042"/>
<dbReference type="HOGENOM" id="CLU_2540414_0_0_5"/>
<sequence>MVIWLHFVDPTGYRPGGGKIHERHSLLMGFLKMARGHEGAVVANDGVGAEPGLDQPERARTPETGLGIRASAPIVDLSTLNFR</sequence>